<accession>A0A4Y2BHH2</accession>
<dbReference type="AlphaFoldDB" id="A0A4Y2BHH2"/>
<evidence type="ECO:0000313" key="1">
    <source>
        <dbReference type="EMBL" id="GBL90845.1"/>
    </source>
</evidence>
<organism evidence="1 2">
    <name type="scientific">Araneus ventricosus</name>
    <name type="common">Orbweaver spider</name>
    <name type="synonym">Epeira ventricosa</name>
    <dbReference type="NCBI Taxonomy" id="182803"/>
    <lineage>
        <taxon>Eukaryota</taxon>
        <taxon>Metazoa</taxon>
        <taxon>Ecdysozoa</taxon>
        <taxon>Arthropoda</taxon>
        <taxon>Chelicerata</taxon>
        <taxon>Arachnida</taxon>
        <taxon>Araneae</taxon>
        <taxon>Araneomorphae</taxon>
        <taxon>Entelegynae</taxon>
        <taxon>Araneoidea</taxon>
        <taxon>Araneidae</taxon>
        <taxon>Araneus</taxon>
    </lineage>
</organism>
<name>A0A4Y2BHH2_ARAVE</name>
<protein>
    <submittedName>
        <fullName evidence="1">Uncharacterized protein</fullName>
    </submittedName>
</protein>
<gene>
    <name evidence="1" type="ORF">AVEN_27963_1</name>
</gene>
<proteinExistence type="predicted"/>
<comment type="caution">
    <text evidence="1">The sequence shown here is derived from an EMBL/GenBank/DDBJ whole genome shotgun (WGS) entry which is preliminary data.</text>
</comment>
<evidence type="ECO:0000313" key="2">
    <source>
        <dbReference type="Proteomes" id="UP000499080"/>
    </source>
</evidence>
<dbReference type="EMBL" id="BGPR01000075">
    <property type="protein sequence ID" value="GBL90845.1"/>
    <property type="molecule type" value="Genomic_DNA"/>
</dbReference>
<keyword evidence="2" id="KW-1185">Reference proteome</keyword>
<reference evidence="1 2" key="1">
    <citation type="journal article" date="2019" name="Sci. Rep.">
        <title>Orb-weaving spider Araneus ventricosus genome elucidates the spidroin gene catalogue.</title>
        <authorList>
            <person name="Kono N."/>
            <person name="Nakamura H."/>
            <person name="Ohtoshi R."/>
            <person name="Moran D.A.P."/>
            <person name="Shinohara A."/>
            <person name="Yoshida Y."/>
            <person name="Fujiwara M."/>
            <person name="Mori M."/>
            <person name="Tomita M."/>
            <person name="Arakawa K."/>
        </authorList>
    </citation>
    <scope>NUCLEOTIDE SEQUENCE [LARGE SCALE GENOMIC DNA]</scope>
</reference>
<dbReference type="Proteomes" id="UP000499080">
    <property type="component" value="Unassembled WGS sequence"/>
</dbReference>
<sequence length="109" mass="12405">MSVNLRPFRIIFSLENKKKFTSYSSGKYGGYCSLVTPCFVQPKTALQAYLYAVVHYRATESKSQVVSDEAVYVRTLCSKIHRWQFDLQEENACGLSLDNPKRLSTVSLP</sequence>